<feature type="domain" description="Serine aminopeptidase S33" evidence="2">
    <location>
        <begin position="125"/>
        <end position="220"/>
    </location>
</feature>
<dbReference type="PANTHER" id="PTHR11614">
    <property type="entry name" value="PHOSPHOLIPASE-RELATED"/>
    <property type="match status" value="1"/>
</dbReference>
<evidence type="ECO:0000313" key="4">
    <source>
        <dbReference type="Proteomes" id="UP000023152"/>
    </source>
</evidence>
<feature type="transmembrane region" description="Helical" evidence="1">
    <location>
        <begin position="204"/>
        <end position="224"/>
    </location>
</feature>
<dbReference type="OrthoDB" id="2498029at2759"/>
<dbReference type="SUPFAM" id="SSF53474">
    <property type="entry name" value="alpha/beta-Hydrolases"/>
    <property type="match status" value="1"/>
</dbReference>
<keyword evidence="1" id="KW-0472">Membrane</keyword>
<name>X6P6M7_RETFI</name>
<dbReference type="InterPro" id="IPR029058">
    <property type="entry name" value="AB_hydrolase_fold"/>
</dbReference>
<dbReference type="Pfam" id="PF12146">
    <property type="entry name" value="Hydrolase_4"/>
    <property type="match status" value="2"/>
</dbReference>
<proteinExistence type="predicted"/>
<evidence type="ECO:0000259" key="2">
    <source>
        <dbReference type="Pfam" id="PF12146"/>
    </source>
</evidence>
<dbReference type="Gene3D" id="3.40.50.1820">
    <property type="entry name" value="alpha/beta hydrolase"/>
    <property type="match status" value="1"/>
</dbReference>
<sequence length="466" mass="54116">MPWFEGGLSNVFSWFSSVFQTVFPQRGDVYSRASRTVHLSLFVGGAAMLIISRSRKNHLQIFGTPTKDPTNFDYSINRRKALQALPLPKLVDKEKLKNIKIVEGYNPNARGELLFYRCFLPQHKKAQGLLFFVSGYNADSDHLYYVMGVELANLGYIMFTFDHYGHGRSDGLWTYIHTFDYLVDDACLMSEFAKQQFGHSKMDYFLYGSSMGGCYFIHVYIHMNEYTNKLYTYICIYIHYNIYIYVYVYVIVMLFDFAHMCKNIHLINEKDNNDKASLQRWNGCVLLAPMIAIDPSLYPPRVVVWLLRYVVKHLVPTFQLPGIGNDLLSVSSRDTEMIKWLRDNPVIYSYGTRVQTAESLLNACDLISNNLDRVSIPILILHGEADKVTSYHMSERLYKEATSKDKVLKLFKDAYHLLFGDICKDEVYQVCLEWMKERSGHEVFQSESYYSLTFKEKVQLSKTSQT</sequence>
<dbReference type="OMA" id="HQVSIPF"/>
<evidence type="ECO:0000313" key="3">
    <source>
        <dbReference type="EMBL" id="ETO33831.1"/>
    </source>
</evidence>
<dbReference type="Proteomes" id="UP000023152">
    <property type="component" value="Unassembled WGS sequence"/>
</dbReference>
<gene>
    <name evidence="3" type="ORF">RFI_03269</name>
</gene>
<keyword evidence="1" id="KW-1133">Transmembrane helix</keyword>
<keyword evidence="4" id="KW-1185">Reference proteome</keyword>
<dbReference type="InterPro" id="IPR051044">
    <property type="entry name" value="MAG_DAG_Lipase"/>
</dbReference>
<organism evidence="3 4">
    <name type="scientific">Reticulomyxa filosa</name>
    <dbReference type="NCBI Taxonomy" id="46433"/>
    <lineage>
        <taxon>Eukaryota</taxon>
        <taxon>Sar</taxon>
        <taxon>Rhizaria</taxon>
        <taxon>Retaria</taxon>
        <taxon>Foraminifera</taxon>
        <taxon>Monothalamids</taxon>
        <taxon>Reticulomyxidae</taxon>
        <taxon>Reticulomyxa</taxon>
    </lineage>
</organism>
<feature type="domain" description="Serine aminopeptidase S33" evidence="2">
    <location>
        <begin position="279"/>
        <end position="421"/>
    </location>
</feature>
<dbReference type="InterPro" id="IPR022742">
    <property type="entry name" value="Hydrolase_4"/>
</dbReference>
<evidence type="ECO:0000256" key="1">
    <source>
        <dbReference type="SAM" id="Phobius"/>
    </source>
</evidence>
<dbReference type="AlphaFoldDB" id="X6P6M7"/>
<comment type="caution">
    <text evidence="3">The sequence shown here is derived from an EMBL/GenBank/DDBJ whole genome shotgun (WGS) entry which is preliminary data.</text>
</comment>
<feature type="transmembrane region" description="Helical" evidence="1">
    <location>
        <begin position="230"/>
        <end position="255"/>
    </location>
</feature>
<protein>
    <recommendedName>
        <fullName evidence="2">Serine aminopeptidase S33 domain-containing protein</fullName>
    </recommendedName>
</protein>
<reference evidence="3 4" key="1">
    <citation type="journal article" date="2013" name="Curr. Biol.">
        <title>The Genome of the Foraminiferan Reticulomyxa filosa.</title>
        <authorList>
            <person name="Glockner G."/>
            <person name="Hulsmann N."/>
            <person name="Schleicher M."/>
            <person name="Noegel A.A."/>
            <person name="Eichinger L."/>
            <person name="Gallinger C."/>
            <person name="Pawlowski J."/>
            <person name="Sierra R."/>
            <person name="Euteneuer U."/>
            <person name="Pillet L."/>
            <person name="Moustafa A."/>
            <person name="Platzer M."/>
            <person name="Groth M."/>
            <person name="Szafranski K."/>
            <person name="Schliwa M."/>
        </authorList>
    </citation>
    <scope>NUCLEOTIDE SEQUENCE [LARGE SCALE GENOMIC DNA]</scope>
</reference>
<dbReference type="EMBL" id="ASPP01003108">
    <property type="protein sequence ID" value="ETO33831.1"/>
    <property type="molecule type" value="Genomic_DNA"/>
</dbReference>
<accession>X6P6M7</accession>
<keyword evidence="1" id="KW-0812">Transmembrane</keyword>